<name>A0ABY6L236_9ARAC</name>
<gene>
    <name evidence="1" type="ORF">LAZ67_12002882</name>
</gene>
<evidence type="ECO:0000313" key="2">
    <source>
        <dbReference type="Proteomes" id="UP001235939"/>
    </source>
</evidence>
<keyword evidence="2" id="KW-1185">Reference proteome</keyword>
<proteinExistence type="predicted"/>
<dbReference type="EMBL" id="CP092874">
    <property type="protein sequence ID" value="UYV75201.1"/>
    <property type="molecule type" value="Genomic_DNA"/>
</dbReference>
<dbReference type="Proteomes" id="UP001235939">
    <property type="component" value="Chromosome 12"/>
</dbReference>
<evidence type="ECO:0000313" key="1">
    <source>
        <dbReference type="EMBL" id="UYV75201.1"/>
    </source>
</evidence>
<sequence>MNVKKKGTQVSNYVVQHLPRNPSIFSGEDGEDIQKWLKGYERVARYNHWDTILLFLQYRIVVYREAITVALKKAVDFPVIEMVSGLGMNPSLGVI</sequence>
<organism evidence="1 2">
    <name type="scientific">Cordylochernes scorpioides</name>
    <dbReference type="NCBI Taxonomy" id="51811"/>
    <lineage>
        <taxon>Eukaryota</taxon>
        <taxon>Metazoa</taxon>
        <taxon>Ecdysozoa</taxon>
        <taxon>Arthropoda</taxon>
        <taxon>Chelicerata</taxon>
        <taxon>Arachnida</taxon>
        <taxon>Pseudoscorpiones</taxon>
        <taxon>Cheliferoidea</taxon>
        <taxon>Chernetidae</taxon>
        <taxon>Cordylochernes</taxon>
    </lineage>
</organism>
<reference evidence="1 2" key="1">
    <citation type="submission" date="2022-01" db="EMBL/GenBank/DDBJ databases">
        <title>A chromosomal length assembly of Cordylochernes scorpioides.</title>
        <authorList>
            <person name="Zeh D."/>
            <person name="Zeh J."/>
        </authorList>
    </citation>
    <scope>NUCLEOTIDE SEQUENCE [LARGE SCALE GENOMIC DNA]</scope>
    <source>
        <strain evidence="1">IN4F17</strain>
        <tissue evidence="1">Whole Body</tissue>
    </source>
</reference>
<accession>A0ABY6L236</accession>
<protein>
    <submittedName>
        <fullName evidence="1">Uncharacterized protein</fullName>
    </submittedName>
</protein>